<feature type="transmembrane region" description="Helical" evidence="1">
    <location>
        <begin position="12"/>
        <end position="32"/>
    </location>
</feature>
<protein>
    <submittedName>
        <fullName evidence="3">DUF2892 domain-containing protein</fullName>
    </submittedName>
</protein>
<feature type="domain" description="Inner membrane protein YgaP-like transmembrane" evidence="2">
    <location>
        <begin position="1"/>
        <end position="71"/>
    </location>
</feature>
<evidence type="ECO:0000313" key="3">
    <source>
        <dbReference type="EMBL" id="TLX41887.1"/>
    </source>
</evidence>
<gene>
    <name evidence="3" type="ORF">FBQ73_17440</name>
</gene>
<dbReference type="Proteomes" id="UP000305131">
    <property type="component" value="Unassembled WGS sequence"/>
</dbReference>
<evidence type="ECO:0000313" key="4">
    <source>
        <dbReference type="Proteomes" id="UP000305131"/>
    </source>
</evidence>
<keyword evidence="1" id="KW-0812">Transmembrane</keyword>
<dbReference type="OrthoDB" id="9804804at2"/>
<keyword evidence="1" id="KW-1133">Transmembrane helix</keyword>
<name>A0A6C1KEB3_XANAU</name>
<evidence type="ECO:0000256" key="1">
    <source>
        <dbReference type="SAM" id="Phobius"/>
    </source>
</evidence>
<accession>A0A6C1KEB3</accession>
<proteinExistence type="predicted"/>
<dbReference type="AlphaFoldDB" id="A0A6C1KEB3"/>
<evidence type="ECO:0000259" key="2">
    <source>
        <dbReference type="Pfam" id="PF11127"/>
    </source>
</evidence>
<dbReference type="InterPro" id="IPR021309">
    <property type="entry name" value="YgaP-like_TM"/>
</dbReference>
<organism evidence="3 4">
    <name type="scientific">Xanthobacter autotrophicus</name>
    <dbReference type="NCBI Taxonomy" id="280"/>
    <lineage>
        <taxon>Bacteria</taxon>
        <taxon>Pseudomonadati</taxon>
        <taxon>Pseudomonadota</taxon>
        <taxon>Alphaproteobacteria</taxon>
        <taxon>Hyphomicrobiales</taxon>
        <taxon>Xanthobacteraceae</taxon>
        <taxon>Xanthobacter</taxon>
    </lineage>
</organism>
<dbReference type="EMBL" id="VAUP01000035">
    <property type="protein sequence ID" value="TLX41887.1"/>
    <property type="molecule type" value="Genomic_DNA"/>
</dbReference>
<dbReference type="RefSeq" id="WP_138400750.1">
    <property type="nucleotide sequence ID" value="NZ_JBAFVI010000005.1"/>
</dbReference>
<feature type="transmembrane region" description="Helical" evidence="1">
    <location>
        <begin position="38"/>
        <end position="58"/>
    </location>
</feature>
<comment type="caution">
    <text evidence="3">The sequence shown here is derived from an EMBL/GenBank/DDBJ whole genome shotgun (WGS) entry which is preliminary data.</text>
</comment>
<sequence length="72" mass="7632">MANVGGIDRVLRFIVGVVLILVPFVAPSVQALAGLGSWGWIIGAVGLVMLLTAIFRFCPAYVPFGIKTCARE</sequence>
<dbReference type="Pfam" id="PF11127">
    <property type="entry name" value="YgaP-like_TM"/>
    <property type="match status" value="1"/>
</dbReference>
<keyword evidence="1" id="KW-0472">Membrane</keyword>
<dbReference type="GeneID" id="95775239"/>
<reference evidence="3 4" key="1">
    <citation type="submission" date="2019-05" db="EMBL/GenBank/DDBJ databases">
        <authorList>
            <person name="Zhou X."/>
        </authorList>
    </citation>
    <scope>NUCLEOTIDE SEQUENCE [LARGE SCALE GENOMIC DNA]</scope>
    <source>
        <strain evidence="3 4">DSM 432</strain>
    </source>
</reference>